<comment type="caution">
    <text evidence="2">The sequence shown here is derived from an EMBL/GenBank/DDBJ whole genome shotgun (WGS) entry which is preliminary data.</text>
</comment>
<evidence type="ECO:0000259" key="1">
    <source>
        <dbReference type="Pfam" id="PF00903"/>
    </source>
</evidence>
<dbReference type="Proteomes" id="UP001162881">
    <property type="component" value="Unassembled WGS sequence"/>
</dbReference>
<protein>
    <submittedName>
        <fullName evidence="2">VOC family protein</fullName>
    </submittedName>
</protein>
<dbReference type="InterPro" id="IPR029068">
    <property type="entry name" value="Glyas_Bleomycin-R_OHBP_Dase"/>
</dbReference>
<feature type="domain" description="Glyoxalase/fosfomycin resistance/dioxygenase" evidence="1">
    <location>
        <begin position="153"/>
        <end position="265"/>
    </location>
</feature>
<accession>A0ABT0BEX7</accession>
<gene>
    <name evidence="2" type="ORF">MTR62_13015</name>
</gene>
<keyword evidence="3" id="KW-1185">Reference proteome</keyword>
<organism evidence="2 3">
    <name type="scientific">Novosphingobium organovorum</name>
    <dbReference type="NCBI Taxonomy" id="2930092"/>
    <lineage>
        <taxon>Bacteria</taxon>
        <taxon>Pseudomonadati</taxon>
        <taxon>Pseudomonadota</taxon>
        <taxon>Alphaproteobacteria</taxon>
        <taxon>Sphingomonadales</taxon>
        <taxon>Sphingomonadaceae</taxon>
        <taxon>Novosphingobium</taxon>
    </lineage>
</organism>
<reference evidence="2" key="1">
    <citation type="submission" date="2022-03" db="EMBL/GenBank/DDBJ databases">
        <title>Identification of a novel bacterium isolated from mangrove sediments.</title>
        <authorList>
            <person name="Pan X."/>
        </authorList>
    </citation>
    <scope>NUCLEOTIDE SEQUENCE</scope>
    <source>
        <strain evidence="2">B1949</strain>
    </source>
</reference>
<proteinExistence type="predicted"/>
<dbReference type="Pfam" id="PF00903">
    <property type="entry name" value="Glyoxalase"/>
    <property type="match status" value="1"/>
</dbReference>
<sequence>MAITGIRRLVFKIEDIETACRFFDDYGLYAIERDDRSALFETMDGSEVLLLTPGHPALPQHHEQTGIGVVECVWAVDTPRAFQRLCADLGRDHELETDEDGTVHFVTPFGQAIGLEVWQPRAVHGAPSPANTVGHVGRLNQPRKWIDRARPKRIHHCVWMFPCVQEAIDYYRDRLNFRVTDLQKGFGVYMRADGAFEHHNVFFANAHAPMPNFDGTLKFHHCNFELEDIDEVMVAKNYLDRKGWKNNGWGLGRHRLTSAAFLYTDTVHFLGGEMEYGADCDCIDDSWKPRVWDGPFGTAIFMHELPDWMMDYPNWDVRFAKDSELRFLPADPRPAPTSIDEPAQ</sequence>
<evidence type="ECO:0000313" key="3">
    <source>
        <dbReference type="Proteomes" id="UP001162881"/>
    </source>
</evidence>
<dbReference type="SUPFAM" id="SSF54593">
    <property type="entry name" value="Glyoxalase/Bleomycin resistance protein/Dihydroxybiphenyl dioxygenase"/>
    <property type="match status" value="1"/>
</dbReference>
<dbReference type="RefSeq" id="WP_244021573.1">
    <property type="nucleotide sequence ID" value="NZ_JALHLF010000053.1"/>
</dbReference>
<evidence type="ECO:0000313" key="2">
    <source>
        <dbReference type="EMBL" id="MCJ2183604.1"/>
    </source>
</evidence>
<dbReference type="Gene3D" id="3.10.180.10">
    <property type="entry name" value="2,3-Dihydroxybiphenyl 1,2-Dioxygenase, domain 1"/>
    <property type="match status" value="1"/>
</dbReference>
<name>A0ABT0BEX7_9SPHN</name>
<dbReference type="InterPro" id="IPR004360">
    <property type="entry name" value="Glyas_Fos-R_dOase_dom"/>
</dbReference>
<dbReference type="EMBL" id="JALHLF010000053">
    <property type="protein sequence ID" value="MCJ2183604.1"/>
    <property type="molecule type" value="Genomic_DNA"/>
</dbReference>